<dbReference type="InterPro" id="IPR036097">
    <property type="entry name" value="HisK_dim/P_sf"/>
</dbReference>
<evidence type="ECO:0000256" key="13">
    <source>
        <dbReference type="PROSITE-ProRule" id="PRU00169"/>
    </source>
</evidence>
<evidence type="ECO:0000256" key="12">
    <source>
        <dbReference type="ARBA" id="ARBA00023136"/>
    </source>
</evidence>
<evidence type="ECO:0000313" key="19">
    <source>
        <dbReference type="Proteomes" id="UP001377160"/>
    </source>
</evidence>
<dbReference type="InterPro" id="IPR036890">
    <property type="entry name" value="HATPase_C_sf"/>
</dbReference>
<dbReference type="InterPro" id="IPR003661">
    <property type="entry name" value="HisK_dim/P_dom"/>
</dbReference>
<keyword evidence="8" id="KW-0378">Hydrolase</keyword>
<dbReference type="EC" id="2.7.13.3" evidence="3"/>
<dbReference type="EMBL" id="JBANDX010000018">
    <property type="protein sequence ID" value="MEL0610322.1"/>
    <property type="molecule type" value="Genomic_DNA"/>
</dbReference>
<keyword evidence="14" id="KW-0175">Coiled coil</keyword>
<reference evidence="18 19" key="1">
    <citation type="submission" date="2024-02" db="EMBL/GenBank/DDBJ databases">
        <title>Bacteria isolated from the canopy kelp, Nereocystis luetkeana.</title>
        <authorList>
            <person name="Pfister C.A."/>
            <person name="Younker I.T."/>
            <person name="Light S.H."/>
        </authorList>
    </citation>
    <scope>NUCLEOTIDE SEQUENCE [LARGE SCALE GENOMIC DNA]</scope>
    <source>
        <strain evidence="18 19">TI.1.15</strain>
    </source>
</reference>
<dbReference type="Gene3D" id="1.10.287.130">
    <property type="match status" value="1"/>
</dbReference>
<accession>A0ABU9FYK6</accession>
<keyword evidence="12 15" id="KW-0472">Membrane</keyword>
<evidence type="ECO:0000256" key="4">
    <source>
        <dbReference type="ARBA" id="ARBA00022475"/>
    </source>
</evidence>
<organism evidence="18 19">
    <name type="scientific">Vibrio echinoideorum</name>
    <dbReference type="NCBI Taxonomy" id="2100116"/>
    <lineage>
        <taxon>Bacteria</taxon>
        <taxon>Pseudomonadati</taxon>
        <taxon>Pseudomonadota</taxon>
        <taxon>Gammaproteobacteria</taxon>
        <taxon>Vibrionales</taxon>
        <taxon>Vibrionaceae</taxon>
        <taxon>Vibrio</taxon>
    </lineage>
</organism>
<keyword evidence="4" id="KW-1003">Cell membrane</keyword>
<evidence type="ECO:0000256" key="6">
    <source>
        <dbReference type="ARBA" id="ARBA00022692"/>
    </source>
</evidence>
<evidence type="ECO:0000256" key="11">
    <source>
        <dbReference type="ARBA" id="ARBA00023012"/>
    </source>
</evidence>
<dbReference type="Pfam" id="PF02518">
    <property type="entry name" value="HATPase_c"/>
    <property type="match status" value="1"/>
</dbReference>
<dbReference type="SUPFAM" id="SSF55874">
    <property type="entry name" value="ATPase domain of HSP90 chaperone/DNA topoisomerase II/histidine kinase"/>
    <property type="match status" value="1"/>
</dbReference>
<evidence type="ECO:0000256" key="14">
    <source>
        <dbReference type="SAM" id="Coils"/>
    </source>
</evidence>
<feature type="coiled-coil region" evidence="14">
    <location>
        <begin position="438"/>
        <end position="465"/>
    </location>
</feature>
<dbReference type="CDD" id="cd16922">
    <property type="entry name" value="HATPase_EvgS-ArcB-TorS-like"/>
    <property type="match status" value="1"/>
</dbReference>
<keyword evidence="7" id="KW-0547">Nucleotide-binding</keyword>
<evidence type="ECO:0000256" key="15">
    <source>
        <dbReference type="SAM" id="Phobius"/>
    </source>
</evidence>
<keyword evidence="9 18" id="KW-0067">ATP-binding</keyword>
<dbReference type="RefSeq" id="WP_341635772.1">
    <property type="nucleotide sequence ID" value="NZ_JBANDX010000018.1"/>
</dbReference>
<keyword evidence="11" id="KW-0902">Two-component regulatory system</keyword>
<dbReference type="InterPro" id="IPR003594">
    <property type="entry name" value="HATPase_dom"/>
</dbReference>
<dbReference type="CDD" id="cd00082">
    <property type="entry name" value="HisKA"/>
    <property type="match status" value="1"/>
</dbReference>
<comment type="caution">
    <text evidence="18">The sequence shown here is derived from an EMBL/GenBank/DDBJ whole genome shotgun (WGS) entry which is preliminary data.</text>
</comment>
<dbReference type="Gene3D" id="1.20.120.160">
    <property type="entry name" value="HPT domain"/>
    <property type="match status" value="1"/>
</dbReference>
<dbReference type="PANTHER" id="PTHR45339">
    <property type="entry name" value="HYBRID SIGNAL TRANSDUCTION HISTIDINE KINASE J"/>
    <property type="match status" value="1"/>
</dbReference>
<evidence type="ECO:0000256" key="10">
    <source>
        <dbReference type="ARBA" id="ARBA00022989"/>
    </source>
</evidence>
<evidence type="ECO:0000259" key="17">
    <source>
        <dbReference type="PROSITE" id="PS50110"/>
    </source>
</evidence>
<dbReference type="CDD" id="cd17546">
    <property type="entry name" value="REC_hyHK_CKI1_RcsC-like"/>
    <property type="match status" value="1"/>
</dbReference>
<dbReference type="PANTHER" id="PTHR45339:SF1">
    <property type="entry name" value="HYBRID SIGNAL TRANSDUCTION HISTIDINE KINASE J"/>
    <property type="match status" value="1"/>
</dbReference>
<dbReference type="InterPro" id="IPR005467">
    <property type="entry name" value="His_kinase_dom"/>
</dbReference>
<comment type="catalytic activity">
    <reaction evidence="1">
        <text>ATP + protein L-histidine = ADP + protein N-phospho-L-histidine.</text>
        <dbReference type="EC" id="2.7.13.3"/>
    </reaction>
</comment>
<dbReference type="Gene3D" id="3.30.565.10">
    <property type="entry name" value="Histidine kinase-like ATPase, C-terminal domain"/>
    <property type="match status" value="1"/>
</dbReference>
<dbReference type="Proteomes" id="UP001377160">
    <property type="component" value="Unassembled WGS sequence"/>
</dbReference>
<evidence type="ECO:0000256" key="3">
    <source>
        <dbReference type="ARBA" id="ARBA00012438"/>
    </source>
</evidence>
<keyword evidence="19" id="KW-1185">Reference proteome</keyword>
<dbReference type="Gene3D" id="3.40.50.2300">
    <property type="match status" value="1"/>
</dbReference>
<dbReference type="PRINTS" id="PR00344">
    <property type="entry name" value="BCTRLSENSOR"/>
</dbReference>
<dbReference type="Pfam" id="PF00512">
    <property type="entry name" value="HisKA"/>
    <property type="match status" value="1"/>
</dbReference>
<evidence type="ECO:0000313" key="18">
    <source>
        <dbReference type="EMBL" id="MEL0610322.1"/>
    </source>
</evidence>
<keyword evidence="6 15" id="KW-0812">Transmembrane</keyword>
<feature type="transmembrane region" description="Helical" evidence="15">
    <location>
        <begin position="416"/>
        <end position="438"/>
    </location>
</feature>
<dbReference type="SUPFAM" id="SSF47226">
    <property type="entry name" value="Histidine-containing phosphotransfer domain, HPT domain"/>
    <property type="match status" value="1"/>
</dbReference>
<proteinExistence type="predicted"/>
<dbReference type="SMART" id="SM00388">
    <property type="entry name" value="HisKA"/>
    <property type="match status" value="1"/>
</dbReference>
<dbReference type="SMART" id="SM00387">
    <property type="entry name" value="HATPase_c"/>
    <property type="match status" value="1"/>
</dbReference>
<dbReference type="SUPFAM" id="SSF47384">
    <property type="entry name" value="Homodimeric domain of signal transducing histidine kinase"/>
    <property type="match status" value="1"/>
</dbReference>
<dbReference type="InterPro" id="IPR004358">
    <property type="entry name" value="Sig_transdc_His_kin-like_C"/>
</dbReference>
<feature type="modified residue" description="4-aspartylphosphate" evidence="13">
    <location>
        <position position="894"/>
    </location>
</feature>
<protein>
    <recommendedName>
        <fullName evidence="3">histidine kinase</fullName>
        <ecNumber evidence="3">2.7.13.3</ecNumber>
    </recommendedName>
</protein>
<evidence type="ECO:0000256" key="1">
    <source>
        <dbReference type="ARBA" id="ARBA00000085"/>
    </source>
</evidence>
<evidence type="ECO:0000256" key="9">
    <source>
        <dbReference type="ARBA" id="ARBA00022840"/>
    </source>
</evidence>
<comment type="subcellular location">
    <subcellularLocation>
        <location evidence="2">Cell membrane</location>
        <topology evidence="2">Multi-pass membrane protein</topology>
    </subcellularLocation>
</comment>
<name>A0ABU9FYK6_9VIBR</name>
<gene>
    <name evidence="18" type="ORF">V8Z71_18555</name>
</gene>
<dbReference type="GO" id="GO:0005524">
    <property type="term" value="F:ATP binding"/>
    <property type="evidence" value="ECO:0007669"/>
    <property type="project" value="UniProtKB-KW"/>
</dbReference>
<sequence length="1165" mass="133979">MKELYIDNSIDKSKRITLIFILVVSILTTFGISAWVNIHQFFNTVERYDGASSILLALDRARLQELSYTRDLNQESFYEAIKMMNEAFNLAEKLNINKDSIDLDDIKFELNLYNDLFVSYASLNDELIISKRSMVFAAQQSSDIIDKLRDIEFNNRDSDSEISERNYHEVIRLLRKLALQERVSSSISLLAKFNEKNTKLDVESDVFDILDKDLKDLEYISKEDKEYIDIKKIRLLIESRISKESNIQGDELEFYNNVLELSESINTYTLLDNKKAEEKVNLIKASMSENDKNIKLIVSIEEAINNSRQADRDYVLYRDYLKQEKNKSTVEHQLAIIESNLTLLNEVVISGEQADLIKKLFPLIYEYKKYFFELTSIIDEKNKISKQMILVAKKIDRIIVSMRDERKSDMIEAKNVAGIISIGGLIFVISIIFLGYLVRANNKELQDLTKNLDVLNRNAIEANEAKSQFLATMSHEIRTPIHAIIGMSHLALEGSLYGKERKYISRVHSSADLLLGIINDILDFSKIEADKLRLENVKFSPHKIITNLTSIADNYSFEKDVCVNFDISKRLPSFVFGDPLRLQQVITNLLSNAIKFTDNGLVNVKLDLLQDTTERGFLVIEVEDEGIGMTEHQIFYLYQSFSQADSSTTRKYGGTGLGLAITKNLVELMEGTISVKSEVGKGTRFEVVIPLKLMNQNLSIGSGNEKLIIIGESIKHANNMHDNYSSVSHYFTYQEYKNDKAIFEHHLVTIMFVFDNINDDDIVNMLDVKNQLKVEYCSLLAFVSNSDNALQYSKKYNDSFEFYESIIDEDDILEVVTSKNIRNRIPIYYYHKKFFDKNYLIGARILVVEDNFINQELVVEMLNRNGIYSVVANNGMMAIEILNKDKKFDAILMDCQMPVLDGYKASKRIREELKLNDIPIIALTANVLPDDNRKAKEHGMDTVVNKPFDIDEMLKVLAYWIGEVKGGELENCLTNNETNVDLPTVLSNFSDIAEVNIDKGLKVCGGNVELYLTLISKFVEKYRWDKSLNLTEELFEISIHTLKGTSSSLGLEYIFELCNKVESEKPNYQTGTLERLNEAIFELCRKIELNTTSNQYSKFSNMDDREIVDIINYAKQYDMESIYMLENKVIHSDHKQSLSQTSDKLRLAMRNYDFEKIVSILSEKL</sequence>
<keyword evidence="5 13" id="KW-0597">Phosphoprotein</keyword>
<evidence type="ECO:0000256" key="7">
    <source>
        <dbReference type="ARBA" id="ARBA00022741"/>
    </source>
</evidence>
<keyword evidence="10 15" id="KW-1133">Transmembrane helix</keyword>
<evidence type="ECO:0000256" key="2">
    <source>
        <dbReference type="ARBA" id="ARBA00004651"/>
    </source>
</evidence>
<evidence type="ECO:0000259" key="16">
    <source>
        <dbReference type="PROSITE" id="PS50109"/>
    </source>
</evidence>
<feature type="transmembrane region" description="Helical" evidence="15">
    <location>
        <begin position="16"/>
        <end position="38"/>
    </location>
</feature>
<dbReference type="SMART" id="SM00448">
    <property type="entry name" value="REC"/>
    <property type="match status" value="1"/>
</dbReference>
<dbReference type="InterPro" id="IPR036641">
    <property type="entry name" value="HPT_dom_sf"/>
</dbReference>
<dbReference type="InterPro" id="IPR011006">
    <property type="entry name" value="CheY-like_superfamily"/>
</dbReference>
<dbReference type="SUPFAM" id="SSF52172">
    <property type="entry name" value="CheY-like"/>
    <property type="match status" value="1"/>
</dbReference>
<dbReference type="InterPro" id="IPR001789">
    <property type="entry name" value="Sig_transdc_resp-reg_receiver"/>
</dbReference>
<dbReference type="PROSITE" id="PS50109">
    <property type="entry name" value="HIS_KIN"/>
    <property type="match status" value="1"/>
</dbReference>
<feature type="domain" description="Histidine kinase" evidence="16">
    <location>
        <begin position="472"/>
        <end position="693"/>
    </location>
</feature>
<evidence type="ECO:0000256" key="8">
    <source>
        <dbReference type="ARBA" id="ARBA00022801"/>
    </source>
</evidence>
<dbReference type="PROSITE" id="PS50110">
    <property type="entry name" value="RESPONSE_REGULATORY"/>
    <property type="match status" value="1"/>
</dbReference>
<dbReference type="Pfam" id="PF00072">
    <property type="entry name" value="Response_reg"/>
    <property type="match status" value="1"/>
</dbReference>
<feature type="domain" description="Response regulatory" evidence="17">
    <location>
        <begin position="844"/>
        <end position="961"/>
    </location>
</feature>
<evidence type="ECO:0000256" key="5">
    <source>
        <dbReference type="ARBA" id="ARBA00022553"/>
    </source>
</evidence>